<dbReference type="InterPro" id="IPR051910">
    <property type="entry name" value="ComF/GntX_DNA_util-trans"/>
</dbReference>
<dbReference type="CDD" id="cd06223">
    <property type="entry name" value="PRTases_typeI"/>
    <property type="match status" value="1"/>
</dbReference>
<accession>A0A2I1TXQ7</accession>
<dbReference type="Pfam" id="PF00156">
    <property type="entry name" value="Pribosyltran"/>
    <property type="match status" value="1"/>
</dbReference>
<dbReference type="SUPFAM" id="SSF53271">
    <property type="entry name" value="PRTase-like"/>
    <property type="match status" value="1"/>
</dbReference>
<evidence type="ECO:0000313" key="4">
    <source>
        <dbReference type="Proteomes" id="UP000234902"/>
    </source>
</evidence>
<organism evidence="3 4">
    <name type="scientific">Streptococcus mitis</name>
    <dbReference type="NCBI Taxonomy" id="28037"/>
    <lineage>
        <taxon>Bacteria</taxon>
        <taxon>Bacillati</taxon>
        <taxon>Bacillota</taxon>
        <taxon>Bacilli</taxon>
        <taxon>Lactobacillales</taxon>
        <taxon>Streptococcaceae</taxon>
        <taxon>Streptococcus</taxon>
        <taxon>Streptococcus mitis group</taxon>
    </lineage>
</organism>
<gene>
    <name evidence="3" type="ORF">CYK19_07070</name>
</gene>
<evidence type="ECO:0000256" key="1">
    <source>
        <dbReference type="ARBA" id="ARBA00008007"/>
    </source>
</evidence>
<dbReference type="InterPro" id="IPR029057">
    <property type="entry name" value="PRTase-like"/>
</dbReference>
<keyword evidence="3" id="KW-0808">Transferase</keyword>
<dbReference type="PANTHER" id="PTHR47505:SF1">
    <property type="entry name" value="DNA UTILIZATION PROTEIN YHGH"/>
    <property type="match status" value="1"/>
</dbReference>
<sequence length="221" mass="25566">MKCLLCEQTMKTVLTFSSLLLLKNDASCLCLDCDSTFERIGEEYCPNCMKIGLSTKCQDCQFWCKEGVEVSHRAIFTYNQAMKDFFSRYKFDGDFLLRKVFASFLSEELKKYKEYQFVVIPLSPDRYANRGFNQVEGLVEAAGFEYLDLLEKRREERASFSKSRSERLGTELPFFIKSGVRIPKKILLIDDIYTTGTTINRVKKLLEEAGAEDVKTFSLVR</sequence>
<dbReference type="GO" id="GO:0016757">
    <property type="term" value="F:glycosyltransferase activity"/>
    <property type="evidence" value="ECO:0007669"/>
    <property type="project" value="UniProtKB-KW"/>
</dbReference>
<dbReference type="AlphaFoldDB" id="A0A2I1TXQ7"/>
<comment type="similarity">
    <text evidence="1">Belongs to the ComF/GntX family.</text>
</comment>
<dbReference type="PANTHER" id="PTHR47505">
    <property type="entry name" value="DNA UTILIZATION PROTEIN YHGH"/>
    <property type="match status" value="1"/>
</dbReference>
<keyword evidence="3" id="KW-0328">Glycosyltransferase</keyword>
<protein>
    <submittedName>
        <fullName evidence="3">Amidophosphoribosyltransferase</fullName>
    </submittedName>
</protein>
<comment type="caution">
    <text evidence="3">The sequence shown here is derived from an EMBL/GenBank/DDBJ whole genome shotgun (WGS) entry which is preliminary data.</text>
</comment>
<evidence type="ECO:0000259" key="2">
    <source>
        <dbReference type="Pfam" id="PF00156"/>
    </source>
</evidence>
<proteinExistence type="inferred from homology"/>
<dbReference type="Gene3D" id="3.40.50.2020">
    <property type="match status" value="1"/>
</dbReference>
<feature type="domain" description="Phosphoribosyltransferase" evidence="2">
    <location>
        <begin position="180"/>
        <end position="220"/>
    </location>
</feature>
<reference evidence="3 4" key="1">
    <citation type="submission" date="2017-12" db="EMBL/GenBank/DDBJ databases">
        <title>Phylogenetic diversity of female urinary microbiome.</title>
        <authorList>
            <person name="Thomas-White K."/>
            <person name="Wolfe A.J."/>
        </authorList>
    </citation>
    <scope>NUCLEOTIDE SEQUENCE [LARGE SCALE GENOMIC DNA]</scope>
    <source>
        <strain evidence="3 4">UMB0079</strain>
    </source>
</reference>
<dbReference type="InterPro" id="IPR000836">
    <property type="entry name" value="PRTase_dom"/>
</dbReference>
<evidence type="ECO:0000313" key="3">
    <source>
        <dbReference type="EMBL" id="PKZ98398.1"/>
    </source>
</evidence>
<dbReference type="RefSeq" id="WP_101782422.1">
    <property type="nucleotide sequence ID" value="NZ_PKID01000007.1"/>
</dbReference>
<dbReference type="Proteomes" id="UP000234902">
    <property type="component" value="Unassembled WGS sequence"/>
</dbReference>
<dbReference type="EMBL" id="PKID01000007">
    <property type="protein sequence ID" value="PKZ98398.1"/>
    <property type="molecule type" value="Genomic_DNA"/>
</dbReference>
<name>A0A2I1TXQ7_STRMT</name>